<evidence type="ECO:0000313" key="7">
    <source>
        <dbReference type="EMBL" id="MRN37579.1"/>
    </source>
</evidence>
<evidence type="ECO:0000256" key="1">
    <source>
        <dbReference type="ARBA" id="ARBA00004141"/>
    </source>
</evidence>
<feature type="transmembrane region" description="Helical" evidence="5">
    <location>
        <begin position="140"/>
        <end position="159"/>
    </location>
</feature>
<feature type="transmembrane region" description="Helical" evidence="5">
    <location>
        <begin position="107"/>
        <end position="128"/>
    </location>
</feature>
<keyword evidence="3 5" id="KW-1133">Transmembrane helix</keyword>
<evidence type="ECO:0000256" key="5">
    <source>
        <dbReference type="SAM" id="Phobius"/>
    </source>
</evidence>
<dbReference type="SUPFAM" id="SSF103473">
    <property type="entry name" value="MFS general substrate transporter"/>
    <property type="match status" value="1"/>
</dbReference>
<proteinExistence type="predicted"/>
<dbReference type="GO" id="GO:0046943">
    <property type="term" value="F:carboxylic acid transmembrane transporter activity"/>
    <property type="evidence" value="ECO:0007669"/>
    <property type="project" value="TreeGrafter"/>
</dbReference>
<dbReference type="PROSITE" id="PS00216">
    <property type="entry name" value="SUGAR_TRANSPORT_1"/>
    <property type="match status" value="1"/>
</dbReference>
<evidence type="ECO:0000259" key="6">
    <source>
        <dbReference type="PROSITE" id="PS50850"/>
    </source>
</evidence>
<feature type="transmembrane region" description="Helical" evidence="5">
    <location>
        <begin position="82"/>
        <end position="101"/>
    </location>
</feature>
<dbReference type="CDD" id="cd17365">
    <property type="entry name" value="MFS_PcaK_like"/>
    <property type="match status" value="1"/>
</dbReference>
<dbReference type="InterPro" id="IPR005829">
    <property type="entry name" value="Sugar_transporter_CS"/>
</dbReference>
<protein>
    <submittedName>
        <fullName evidence="7">3-(3-hydroxy-phenyl)propionate transporter MhpT</fullName>
    </submittedName>
</protein>
<dbReference type="PANTHER" id="PTHR23508">
    <property type="entry name" value="CARBOXYLIC ACID TRANSPORTER PROTEIN HOMOLOG"/>
    <property type="match status" value="1"/>
</dbReference>
<dbReference type="AlphaFoldDB" id="A0A7X2KY39"/>
<keyword evidence="2 5" id="KW-0812">Transmembrane</keyword>
<dbReference type="NCBIfam" id="NF008586">
    <property type="entry name" value="PRK11551.1"/>
    <property type="match status" value="1"/>
</dbReference>
<feature type="transmembrane region" description="Helical" evidence="5">
    <location>
        <begin position="377"/>
        <end position="398"/>
    </location>
</feature>
<dbReference type="EMBL" id="WJXO01000001">
    <property type="protein sequence ID" value="MRN37579.1"/>
    <property type="molecule type" value="Genomic_DNA"/>
</dbReference>
<evidence type="ECO:0000256" key="2">
    <source>
        <dbReference type="ARBA" id="ARBA00022692"/>
    </source>
</evidence>
<feature type="transmembrane region" description="Helical" evidence="5">
    <location>
        <begin position="220"/>
        <end position="240"/>
    </location>
</feature>
<feature type="transmembrane region" description="Helical" evidence="5">
    <location>
        <begin position="287"/>
        <end position="303"/>
    </location>
</feature>
<sequence length="408" mass="43106">MMSTEGRTIQNSAKITLALCFILALMEGFDLQSMGVAAPMMRESFQLDPRQLGWAFSAATLGTLPGALLAGKLADMYGRKPILIANTVLFGIMSVLTAHAYSFPLLLGARFLTGLGLGGALPILITMATEAVNPKWRGTAVSIMYCGVPAGGIITSLVAISMAKQFGWESIFYVGGFAPLLLVPIIWFWLPESKAYLQSKLEAEQRSFSIGHILFGEGRIFGTLQLWVSFFCTLIVLYVLLNWLPTLFANQNFSREEINYVQIGFNVGGVIGTLVLGLFLDKLNIKAVVVLIYAGMLAALYALSSGSELGSIIAATLACGMFIIGGQGTLYALAGMFYPAAIRGTGVGTAVAVGRAGSFAGPILAGLILGAGQSSSAVISAAIPVIAVAFVSAFILVLRFKKTQEAKA</sequence>
<dbReference type="Pfam" id="PF07690">
    <property type="entry name" value="MFS_1"/>
    <property type="match status" value="1"/>
</dbReference>
<organism evidence="7 8">
    <name type="scientific">Neisseria brasiliensis</name>
    <dbReference type="NCBI Taxonomy" id="2666100"/>
    <lineage>
        <taxon>Bacteria</taxon>
        <taxon>Pseudomonadati</taxon>
        <taxon>Pseudomonadota</taxon>
        <taxon>Betaproteobacteria</taxon>
        <taxon>Neisseriales</taxon>
        <taxon>Neisseriaceae</taxon>
        <taxon>Neisseria</taxon>
    </lineage>
</organism>
<dbReference type="InterPro" id="IPR036259">
    <property type="entry name" value="MFS_trans_sf"/>
</dbReference>
<accession>A0A7X2KY39</accession>
<feature type="transmembrane region" description="Helical" evidence="5">
    <location>
        <begin position="53"/>
        <end position="70"/>
    </location>
</feature>
<name>A0A7X2KY39_9NEIS</name>
<dbReference type="InterPro" id="IPR011701">
    <property type="entry name" value="MFS"/>
</dbReference>
<feature type="domain" description="Major facilitator superfamily (MFS) profile" evidence="6">
    <location>
        <begin position="16"/>
        <end position="404"/>
    </location>
</feature>
<keyword evidence="4 5" id="KW-0472">Membrane</keyword>
<evidence type="ECO:0000256" key="4">
    <source>
        <dbReference type="ARBA" id="ARBA00023136"/>
    </source>
</evidence>
<evidence type="ECO:0000256" key="3">
    <source>
        <dbReference type="ARBA" id="ARBA00022989"/>
    </source>
</evidence>
<comment type="caution">
    <text evidence="7">The sequence shown here is derived from an EMBL/GenBank/DDBJ whole genome shotgun (WGS) entry which is preliminary data.</text>
</comment>
<dbReference type="PROSITE" id="PS50850">
    <property type="entry name" value="MFS"/>
    <property type="match status" value="1"/>
</dbReference>
<dbReference type="InterPro" id="IPR020846">
    <property type="entry name" value="MFS_dom"/>
</dbReference>
<evidence type="ECO:0000313" key="8">
    <source>
        <dbReference type="Proteomes" id="UP000486297"/>
    </source>
</evidence>
<dbReference type="Gene3D" id="1.20.1250.20">
    <property type="entry name" value="MFS general substrate transporter like domains"/>
    <property type="match status" value="2"/>
</dbReference>
<dbReference type="PANTHER" id="PTHR23508:SF10">
    <property type="entry name" value="CARBOXYLIC ACID TRANSPORTER PROTEIN HOMOLOG"/>
    <property type="match status" value="1"/>
</dbReference>
<feature type="transmembrane region" description="Helical" evidence="5">
    <location>
        <begin position="346"/>
        <end position="371"/>
    </location>
</feature>
<reference evidence="7" key="1">
    <citation type="journal article" name="Emerg. Infect. Dis.">
        <title>Two cases of a newly characterized neisseria species.</title>
        <authorList>
            <person name="Mustapha M."/>
            <person name="Lemos A.P.S."/>
            <person name="Harrison L.H."/>
            <person name="Vantyne D."/>
            <person name="Sacchi C.T."/>
        </authorList>
    </citation>
    <scope>NUCLEOTIDE SEQUENCE</scope>
    <source>
        <strain evidence="7">N.95.16</strain>
    </source>
</reference>
<keyword evidence="8" id="KW-1185">Reference proteome</keyword>
<comment type="subcellular location">
    <subcellularLocation>
        <location evidence="1">Membrane</location>
        <topology evidence="1">Multi-pass membrane protein</topology>
    </subcellularLocation>
</comment>
<gene>
    <name evidence="7" type="primary">mhpT</name>
    <name evidence="7" type="ORF">GJU80_03510</name>
</gene>
<dbReference type="GO" id="GO:0005886">
    <property type="term" value="C:plasma membrane"/>
    <property type="evidence" value="ECO:0007669"/>
    <property type="project" value="TreeGrafter"/>
</dbReference>
<feature type="transmembrane region" description="Helical" evidence="5">
    <location>
        <begin position="309"/>
        <end position="334"/>
    </location>
</feature>
<feature type="transmembrane region" description="Helical" evidence="5">
    <location>
        <begin position="260"/>
        <end position="280"/>
    </location>
</feature>
<feature type="transmembrane region" description="Helical" evidence="5">
    <location>
        <begin position="171"/>
        <end position="190"/>
    </location>
</feature>
<dbReference type="Proteomes" id="UP000486297">
    <property type="component" value="Unassembled WGS sequence"/>
</dbReference>